<dbReference type="InterPro" id="IPR008485">
    <property type="entry name" value="JAMP"/>
</dbReference>
<protein>
    <submittedName>
        <fullName evidence="2">Putative conserved plasma membrane protein</fullName>
    </submittedName>
</protein>
<feature type="transmembrane region" description="Helical" evidence="1">
    <location>
        <begin position="53"/>
        <end position="73"/>
    </location>
</feature>
<keyword evidence="1" id="KW-1133">Transmembrane helix</keyword>
<keyword evidence="1" id="KW-0812">Transmembrane</keyword>
<feature type="transmembrane region" description="Helical" evidence="1">
    <location>
        <begin position="269"/>
        <end position="287"/>
    </location>
</feature>
<feature type="transmembrane region" description="Helical" evidence="1">
    <location>
        <begin position="206"/>
        <end position="224"/>
    </location>
</feature>
<dbReference type="Pfam" id="PF05571">
    <property type="entry name" value="JAMP"/>
    <property type="match status" value="1"/>
</dbReference>
<keyword evidence="1" id="KW-0472">Membrane</keyword>
<dbReference type="GO" id="GO:0006986">
    <property type="term" value="P:response to unfolded protein"/>
    <property type="evidence" value="ECO:0007669"/>
    <property type="project" value="InterPro"/>
</dbReference>
<dbReference type="EMBL" id="GANO01002113">
    <property type="protein sequence ID" value="JAB57758.1"/>
    <property type="molecule type" value="mRNA"/>
</dbReference>
<dbReference type="GO" id="GO:0016020">
    <property type="term" value="C:membrane"/>
    <property type="evidence" value="ECO:0007669"/>
    <property type="project" value="InterPro"/>
</dbReference>
<proteinExistence type="evidence at transcript level"/>
<name>U5EYB0_9DIPT</name>
<dbReference type="GO" id="GO:0036503">
    <property type="term" value="P:ERAD pathway"/>
    <property type="evidence" value="ECO:0007669"/>
    <property type="project" value="TreeGrafter"/>
</dbReference>
<dbReference type="GO" id="GO:0031625">
    <property type="term" value="F:ubiquitin protein ligase binding"/>
    <property type="evidence" value="ECO:0007669"/>
    <property type="project" value="TreeGrafter"/>
</dbReference>
<feature type="transmembrane region" description="Helical" evidence="1">
    <location>
        <begin position="85"/>
        <end position="105"/>
    </location>
</feature>
<evidence type="ECO:0000313" key="2">
    <source>
        <dbReference type="EMBL" id="JAB57758.1"/>
    </source>
</evidence>
<evidence type="ECO:0000256" key="1">
    <source>
        <dbReference type="SAM" id="Phobius"/>
    </source>
</evidence>
<accession>U5EYB0</accession>
<dbReference type="PANTHER" id="PTHR12740">
    <property type="entry name" value="JNK1/MAPK8-ASSOCIATED MEMBRANE PROTEIN"/>
    <property type="match status" value="1"/>
</dbReference>
<dbReference type="AlphaFoldDB" id="U5EYB0"/>
<dbReference type="PANTHER" id="PTHR12740:SF4">
    <property type="entry name" value="JNK1_MAPK8-ASSOCIATED MEMBRANE PROTEIN"/>
    <property type="match status" value="1"/>
</dbReference>
<feature type="transmembrane region" description="Helical" evidence="1">
    <location>
        <begin position="153"/>
        <end position="172"/>
    </location>
</feature>
<organism evidence="2">
    <name type="scientific">Corethrella appendiculata</name>
    <dbReference type="NCBI Taxonomy" id="1370023"/>
    <lineage>
        <taxon>Eukaryota</taxon>
        <taxon>Metazoa</taxon>
        <taxon>Ecdysozoa</taxon>
        <taxon>Arthropoda</taxon>
        <taxon>Hexapoda</taxon>
        <taxon>Insecta</taxon>
        <taxon>Pterygota</taxon>
        <taxon>Neoptera</taxon>
        <taxon>Endopterygota</taxon>
        <taxon>Diptera</taxon>
        <taxon>Nematocera</taxon>
        <taxon>Culicoidea</taxon>
        <taxon>Chaoboridae</taxon>
        <taxon>Corethrella</taxon>
    </lineage>
</organism>
<reference evidence="2" key="1">
    <citation type="journal article" date="2014" name="Insect Biochem. Mol. Biol.">
        <title>An insight into the sialome of the frog biting fly, Corethrella appendiculata.</title>
        <authorList>
            <person name="Ribeiro J.M.C."/>
            <person name="Chagas A.C."/>
            <person name="Pham V.M."/>
            <person name="Lounibos L.P."/>
            <person name="Calvo E."/>
        </authorList>
    </citation>
    <scope>NUCLEOTIDE SEQUENCE</scope>
    <source>
        <tissue evidence="2">Salivary glands</tissue>
    </source>
</reference>
<sequence length="297" mass="34132">MIKTVDRCPGLYCGRTILENLTLSDCGACLRGFRTNESFICSPCEKDLSKYDWLYLGFMTILPLIIHWFCIDINAKKRNFTKGEVILHLSAFFEVTLSAFLTILFTDPVWELKINSCGVNKFSDWYTLFHNPAPNYDKTLYCTQEAVYPLQTMIFVFYLFCVTLMMIIRPGLNARFLPQRGKMAVYYALYIFPILSLLHAVAGGLIYYSFPYLSIVISVVSNAFHFSIKLDQSMKSLIKTSVTQIRNVIIIVGHWLLLAYGIISIPNQITMFSLLLVPIPALFYIFTAKYTHPENFK</sequence>
<feature type="transmembrane region" description="Helical" evidence="1">
    <location>
        <begin position="184"/>
        <end position="200"/>
    </location>
</feature>
<feature type="transmembrane region" description="Helical" evidence="1">
    <location>
        <begin position="245"/>
        <end position="263"/>
    </location>
</feature>